<keyword evidence="3" id="KW-0547">Nucleotide-binding</keyword>
<comment type="similarity">
    <text evidence="1">Belongs to the carbohydrate kinase PfkB family.</text>
</comment>
<dbReference type="Proteomes" id="UP001164712">
    <property type="component" value="Chromosome"/>
</dbReference>
<dbReference type="Gene3D" id="3.40.1190.20">
    <property type="match status" value="1"/>
</dbReference>
<dbReference type="PANTHER" id="PTHR43085:SF1">
    <property type="entry name" value="PSEUDOURIDINE KINASE-RELATED"/>
    <property type="match status" value="1"/>
</dbReference>
<protein>
    <submittedName>
        <fullName evidence="7">Sugar kinase</fullName>
    </submittedName>
</protein>
<keyword evidence="2" id="KW-0808">Transferase</keyword>
<dbReference type="InterPro" id="IPR050306">
    <property type="entry name" value="PfkB_Carbo_kinase"/>
</dbReference>
<dbReference type="PANTHER" id="PTHR43085">
    <property type="entry name" value="HEXOKINASE FAMILY MEMBER"/>
    <property type="match status" value="1"/>
</dbReference>
<evidence type="ECO:0000256" key="2">
    <source>
        <dbReference type="ARBA" id="ARBA00022679"/>
    </source>
</evidence>
<keyword evidence="4 7" id="KW-0418">Kinase</keyword>
<accession>A0ABY7HSL0</accession>
<dbReference type="EMBL" id="CP114058">
    <property type="protein sequence ID" value="WAT02049.1"/>
    <property type="molecule type" value="Genomic_DNA"/>
</dbReference>
<organism evidence="7 8">
    <name type="scientific">Rouxiella chamberiensis</name>
    <dbReference type="NCBI Taxonomy" id="1513468"/>
    <lineage>
        <taxon>Bacteria</taxon>
        <taxon>Pseudomonadati</taxon>
        <taxon>Pseudomonadota</taxon>
        <taxon>Gammaproteobacteria</taxon>
        <taxon>Enterobacterales</taxon>
        <taxon>Yersiniaceae</taxon>
        <taxon>Rouxiella</taxon>
    </lineage>
</organism>
<evidence type="ECO:0000313" key="8">
    <source>
        <dbReference type="Proteomes" id="UP001164712"/>
    </source>
</evidence>
<proteinExistence type="inferred from homology"/>
<evidence type="ECO:0000256" key="3">
    <source>
        <dbReference type="ARBA" id="ARBA00022741"/>
    </source>
</evidence>
<sequence>MCCVTTARRPASISSPTTTWDIILPFIAKARRPPVSSLPNFPNQAIADAKLLHTSAITLAISDSACDSVFAAIELARRHDTLVSFDTNLRLKLWPLSRARAIIHEVARSVDLCLPSLDEARLLTGLHEAEAIVDFYLNLGVKEVVLKLGSEGAMYANAHQRWQVKGHRVDTVDATGAGDCFSGAFLTQYLSGCSPERALDYANAAAALTTKGYGAVKPIPSRQEVEHFIKTITR</sequence>
<evidence type="ECO:0000259" key="6">
    <source>
        <dbReference type="Pfam" id="PF00294"/>
    </source>
</evidence>
<dbReference type="GO" id="GO:0016301">
    <property type="term" value="F:kinase activity"/>
    <property type="evidence" value="ECO:0007669"/>
    <property type="project" value="UniProtKB-KW"/>
</dbReference>
<name>A0ABY7HSL0_9GAMM</name>
<gene>
    <name evidence="7" type="ORF">O1V66_05030</name>
</gene>
<dbReference type="SUPFAM" id="SSF53613">
    <property type="entry name" value="Ribokinase-like"/>
    <property type="match status" value="1"/>
</dbReference>
<dbReference type="RefSeq" id="WP_269128166.1">
    <property type="nucleotide sequence ID" value="NZ_CP114058.1"/>
</dbReference>
<dbReference type="Pfam" id="PF00294">
    <property type="entry name" value="PfkB"/>
    <property type="match status" value="1"/>
</dbReference>
<dbReference type="CDD" id="cd01166">
    <property type="entry name" value="KdgK"/>
    <property type="match status" value="1"/>
</dbReference>
<evidence type="ECO:0000256" key="4">
    <source>
        <dbReference type="ARBA" id="ARBA00022777"/>
    </source>
</evidence>
<dbReference type="InterPro" id="IPR011611">
    <property type="entry name" value="PfkB_dom"/>
</dbReference>
<keyword evidence="5" id="KW-0067">ATP-binding</keyword>
<evidence type="ECO:0000313" key="7">
    <source>
        <dbReference type="EMBL" id="WAT02049.1"/>
    </source>
</evidence>
<evidence type="ECO:0000256" key="5">
    <source>
        <dbReference type="ARBA" id="ARBA00022840"/>
    </source>
</evidence>
<dbReference type="InterPro" id="IPR029056">
    <property type="entry name" value="Ribokinase-like"/>
</dbReference>
<keyword evidence="8" id="KW-1185">Reference proteome</keyword>
<reference evidence="7" key="1">
    <citation type="submission" date="2022-12" db="EMBL/GenBank/DDBJ databases">
        <title>Complete genome sequence of an Australian strain of Rouxiella badensis DAR84756 and resolution of the R. badensis DSM100043 and R. chamberiensis DSM28324 genomes.</title>
        <authorList>
            <person name="Paul S."/>
            <person name="Anderson P.J."/>
            <person name="Maynard G."/>
            <person name="Dyall-Smith M."/>
            <person name="Kudinha T."/>
        </authorList>
    </citation>
    <scope>NUCLEOTIDE SEQUENCE</scope>
    <source>
        <strain evidence="7">DSM 28324</strain>
    </source>
</reference>
<feature type="domain" description="Carbohydrate kinase PfkB" evidence="6">
    <location>
        <begin position="42"/>
        <end position="221"/>
    </location>
</feature>
<evidence type="ECO:0000256" key="1">
    <source>
        <dbReference type="ARBA" id="ARBA00010688"/>
    </source>
</evidence>